<reference evidence="2 3" key="1">
    <citation type="submission" date="2018-08" db="EMBL/GenBank/DDBJ databases">
        <title>A genome reference for cultivated species of the human gut microbiota.</title>
        <authorList>
            <person name="Zou Y."/>
            <person name="Xue W."/>
            <person name="Luo G."/>
        </authorList>
    </citation>
    <scope>NUCLEOTIDE SEQUENCE [LARGE SCALE GENOMIC DNA]</scope>
    <source>
        <strain evidence="2 3">AM28-39</strain>
    </source>
</reference>
<feature type="transmembrane region" description="Helical" evidence="1">
    <location>
        <begin position="105"/>
        <end position="132"/>
    </location>
</feature>
<feature type="transmembrane region" description="Helical" evidence="1">
    <location>
        <begin position="302"/>
        <end position="322"/>
    </location>
</feature>
<feature type="transmembrane region" description="Helical" evidence="1">
    <location>
        <begin position="139"/>
        <end position="159"/>
    </location>
</feature>
<name>A0A3E2XI02_9FIRM</name>
<dbReference type="GO" id="GO:0015128">
    <property type="term" value="F:gluconate transmembrane transporter activity"/>
    <property type="evidence" value="ECO:0007669"/>
    <property type="project" value="InterPro"/>
</dbReference>
<keyword evidence="1" id="KW-0472">Membrane</keyword>
<dbReference type="GO" id="GO:0005886">
    <property type="term" value="C:plasma membrane"/>
    <property type="evidence" value="ECO:0007669"/>
    <property type="project" value="TreeGrafter"/>
</dbReference>
<dbReference type="PANTHER" id="PTHR30354">
    <property type="entry name" value="GNT FAMILY GLUCONATE TRANSPORTER"/>
    <property type="match status" value="1"/>
</dbReference>
<feature type="transmembrane region" description="Helical" evidence="1">
    <location>
        <begin position="30"/>
        <end position="49"/>
    </location>
</feature>
<evidence type="ECO:0000256" key="1">
    <source>
        <dbReference type="SAM" id="Phobius"/>
    </source>
</evidence>
<dbReference type="InterPro" id="IPR003474">
    <property type="entry name" value="Glcn_transporter"/>
</dbReference>
<accession>A0A3E2XI02</accession>
<keyword evidence="1" id="KW-0812">Transmembrane</keyword>
<dbReference type="Proteomes" id="UP000261231">
    <property type="component" value="Unassembled WGS sequence"/>
</dbReference>
<dbReference type="AlphaFoldDB" id="A0A3E2XI02"/>
<feature type="transmembrane region" description="Helical" evidence="1">
    <location>
        <begin position="261"/>
        <end position="281"/>
    </location>
</feature>
<feature type="transmembrane region" description="Helical" evidence="1">
    <location>
        <begin position="56"/>
        <end position="80"/>
    </location>
</feature>
<organism evidence="2 3">
    <name type="scientific">Coprococcus catus</name>
    <dbReference type="NCBI Taxonomy" id="116085"/>
    <lineage>
        <taxon>Bacteria</taxon>
        <taxon>Bacillati</taxon>
        <taxon>Bacillota</taxon>
        <taxon>Clostridia</taxon>
        <taxon>Lachnospirales</taxon>
        <taxon>Lachnospiraceae</taxon>
        <taxon>Coprococcus</taxon>
    </lineage>
</organism>
<protein>
    <submittedName>
        <fullName evidence="2">GntP family permease</fullName>
    </submittedName>
</protein>
<gene>
    <name evidence="2" type="ORF">DW747_15565</name>
</gene>
<feature type="transmembrane region" description="Helical" evidence="1">
    <location>
        <begin position="342"/>
        <end position="364"/>
    </location>
</feature>
<dbReference type="OrthoDB" id="86125at2"/>
<evidence type="ECO:0000313" key="3">
    <source>
        <dbReference type="Proteomes" id="UP000261231"/>
    </source>
</evidence>
<feature type="transmembrane region" description="Helical" evidence="1">
    <location>
        <begin position="419"/>
        <end position="442"/>
    </location>
</feature>
<proteinExistence type="predicted"/>
<dbReference type="EMBL" id="QVFD01000024">
    <property type="protein sequence ID" value="RGC43251.1"/>
    <property type="molecule type" value="Genomic_DNA"/>
</dbReference>
<dbReference type="RefSeq" id="WP_117541714.1">
    <property type="nucleotide sequence ID" value="NZ_QVFD01000024.1"/>
</dbReference>
<dbReference type="PANTHER" id="PTHR30354:SF7">
    <property type="entry name" value="BLL7963 PROTEIN"/>
    <property type="match status" value="1"/>
</dbReference>
<sequence>MLTSIPVSTAILVVSIVLFVVMCYKGVHTATAALIASAIMAFGTTDGWVTTMTTTWVSGVGTFATQFALAFMSAGIFSYLMRETKCGEAIGQTFIKYVGGDNAPFILAIVAAILQLAGIQTYIFIVAAMAFGLMKAANLPIYIGYAAVVAVPPIVSFTLPGVTAMPNVLPTSFLGTTTWAAPGLSIAISVLGILMAVFYLRYLIKRARRKGIGYTTDASKEYGASKEFGDIPTPPFWKAILPIILVIALTSFFQLAMHISAVNALIFGMWITAGVTAILHFDVVVHKITIPRALSQGTTEMFPFIMMSGCVFGFGLVAQKAACMDYLIQKIMSINVNPYLTAWLSVCLIAALCADGISGMTMWLGTFGAQFAAMPGVDPGALHRILVASSTTFDSLPHSPMLAQGMGVFKTDFKESYKYSFVLTVLFPVIFSLVGVVIAIIFY</sequence>
<keyword evidence="1" id="KW-1133">Transmembrane helix</keyword>
<feature type="transmembrane region" description="Helical" evidence="1">
    <location>
        <begin position="179"/>
        <end position="200"/>
    </location>
</feature>
<comment type="caution">
    <text evidence="2">The sequence shown here is derived from an EMBL/GenBank/DDBJ whole genome shotgun (WGS) entry which is preliminary data.</text>
</comment>
<feature type="transmembrane region" description="Helical" evidence="1">
    <location>
        <begin position="7"/>
        <end position="24"/>
    </location>
</feature>
<keyword evidence="3" id="KW-1185">Reference proteome</keyword>
<evidence type="ECO:0000313" key="2">
    <source>
        <dbReference type="EMBL" id="RGC43251.1"/>
    </source>
</evidence>